<dbReference type="RefSeq" id="WP_215583798.1">
    <property type="nucleotide sequence ID" value="NZ_CP073754.1"/>
</dbReference>
<dbReference type="AlphaFoldDB" id="A0A975MQ11"/>
<feature type="transmembrane region" description="Helical" evidence="1">
    <location>
        <begin position="67"/>
        <end position="90"/>
    </location>
</feature>
<dbReference type="KEGG" id="mpad:KEF85_05605"/>
<dbReference type="Gene3D" id="1.20.1050.50">
    <property type="entry name" value="Particulate methane monooxygenase subunit c2. Chain: C"/>
    <property type="match status" value="1"/>
</dbReference>
<organism evidence="2 3">
    <name type="scientific">Methylomonas paludis</name>
    <dbReference type="NCBI Taxonomy" id="1173101"/>
    <lineage>
        <taxon>Bacteria</taxon>
        <taxon>Pseudomonadati</taxon>
        <taxon>Pseudomonadota</taxon>
        <taxon>Gammaproteobacteria</taxon>
        <taxon>Methylococcales</taxon>
        <taxon>Methylococcaceae</taxon>
        <taxon>Methylomonas</taxon>
    </lineage>
</organism>
<dbReference type="Proteomes" id="UP000676649">
    <property type="component" value="Chromosome"/>
</dbReference>
<dbReference type="InterPro" id="IPR023349">
    <property type="entry name" value="NH3_CH4_mOase_C_sf"/>
</dbReference>
<gene>
    <name evidence="2" type="ORF">KEF85_05605</name>
</gene>
<dbReference type="NCBIfam" id="NF041641">
    <property type="entry name" value="AmoC_BACT"/>
    <property type="match status" value="1"/>
</dbReference>
<evidence type="ECO:0000313" key="3">
    <source>
        <dbReference type="Proteomes" id="UP000676649"/>
    </source>
</evidence>
<feature type="transmembrane region" description="Helical" evidence="1">
    <location>
        <begin position="152"/>
        <end position="173"/>
    </location>
</feature>
<keyword evidence="3" id="KW-1185">Reference proteome</keyword>
<dbReference type="Pfam" id="PF04896">
    <property type="entry name" value="AmoC"/>
    <property type="match status" value="1"/>
</dbReference>
<protein>
    <submittedName>
        <fullName evidence="2">Methane monooxygenase/ammonia monooxygenase subunit C</fullName>
    </submittedName>
</protein>
<dbReference type="NCBIfam" id="TIGR03078">
    <property type="entry name" value="CH4_NH3mon_ox_C"/>
    <property type="match status" value="1"/>
</dbReference>
<feature type="transmembrane region" description="Helical" evidence="1">
    <location>
        <begin position="27"/>
        <end position="47"/>
    </location>
</feature>
<keyword evidence="1" id="KW-1133">Transmembrane helix</keyword>
<evidence type="ECO:0000313" key="2">
    <source>
        <dbReference type="EMBL" id="QWF71933.1"/>
    </source>
</evidence>
<dbReference type="EMBL" id="CP073754">
    <property type="protein sequence ID" value="QWF71933.1"/>
    <property type="molecule type" value="Genomic_DNA"/>
</dbReference>
<accession>A0A975MQ11</accession>
<name>A0A975MQ11_9GAMM</name>
<keyword evidence="2" id="KW-0560">Oxidoreductase</keyword>
<dbReference type="InterPro" id="IPR006980">
    <property type="entry name" value="NH3_CH4_mOase_C"/>
</dbReference>
<evidence type="ECO:0000256" key="1">
    <source>
        <dbReference type="SAM" id="Phobius"/>
    </source>
</evidence>
<proteinExistence type="predicted"/>
<keyword evidence="1" id="KW-0812">Transmembrane</keyword>
<reference evidence="2" key="1">
    <citation type="submission" date="2021-04" db="EMBL/GenBank/DDBJ databases">
        <title>Draft genome sequence data of methanotrophic Methylovulum sp. strain S1L and Methylomonas sp. strain S2AM isolated from boreal lake water columns.</title>
        <authorList>
            <person name="Rissanen A.J."/>
            <person name="Mangayil R."/>
            <person name="Svenning M.M."/>
            <person name="Khanongnuch R."/>
        </authorList>
    </citation>
    <scope>NUCLEOTIDE SEQUENCE</scope>
    <source>
        <strain evidence="2">S2AM</strain>
    </source>
</reference>
<dbReference type="CDD" id="cd19412">
    <property type="entry name" value="pMMO-AMO_C"/>
    <property type="match status" value="1"/>
</dbReference>
<dbReference type="GO" id="GO:0004497">
    <property type="term" value="F:monooxygenase activity"/>
    <property type="evidence" value="ECO:0007669"/>
    <property type="project" value="UniProtKB-KW"/>
</dbReference>
<feature type="transmembrane region" description="Helical" evidence="1">
    <location>
        <begin position="225"/>
        <end position="246"/>
    </location>
</feature>
<feature type="transmembrane region" description="Helical" evidence="1">
    <location>
        <begin position="185"/>
        <end position="205"/>
    </location>
</feature>
<feature type="transmembrane region" description="Helical" evidence="1">
    <location>
        <begin position="110"/>
        <end position="132"/>
    </location>
</feature>
<keyword evidence="2" id="KW-0503">Monooxygenase</keyword>
<keyword evidence="1" id="KW-0472">Membrane</keyword>
<sequence>MSTILTPSPSTTSQETTPRLPWYLLDLYQYIGGFALLTSIYIGLRLYQGANAVNTGLDSTLPEYAIYWMRLFYGEIIALLSATALLWIYLWRSRDQQLETIQPREELRRYFALTMWISIYTFAVYWAGSYFAEQDNSWHQVVIRDTPFTANHIVVFYFCFPMYILLGGSAWLYARTRLPLYANQISLPLTLAVFGPFMILVSVGFNEWGHTFWFREEFFAAPIHWGFVIGVWFSLGVGGILLQAVARMTQLLDQLEDAP</sequence>